<feature type="transmembrane region" description="Helical" evidence="8">
    <location>
        <begin position="530"/>
        <end position="552"/>
    </location>
</feature>
<dbReference type="SMART" id="SM00219">
    <property type="entry name" value="TyrKc"/>
    <property type="match status" value="1"/>
</dbReference>
<dbReference type="SUPFAM" id="SSF53822">
    <property type="entry name" value="Periplasmic binding protein-like I"/>
    <property type="match status" value="1"/>
</dbReference>
<feature type="transmembrane region" description="Helical" evidence="8">
    <location>
        <begin position="609"/>
        <end position="629"/>
    </location>
</feature>
<dbReference type="Pfam" id="PF07714">
    <property type="entry name" value="PK_Tyr_Ser-Thr"/>
    <property type="match status" value="1"/>
</dbReference>
<feature type="domain" description="Protein kinase" evidence="10">
    <location>
        <begin position="1030"/>
        <end position="1315"/>
    </location>
</feature>
<keyword evidence="3 8" id="KW-1133">Transmembrane helix</keyword>
<evidence type="ECO:0000313" key="11">
    <source>
        <dbReference type="EMBL" id="JAP60319.1"/>
    </source>
</evidence>
<sequence>MNSVLHVNLVVLTLVIVTRGVYSAKGVAIDELCLADEERPAWNRSLHYNNEPFILSIEVSDRPSHWIINYIFEILVRERLGYNKIRFVHSNWESTAETVSRVNCAKHGTCQRPPPVHVNLEVWLAPGENIASYASPSHVSYHGPLGPITRSGLFVQADPLKDWPSAGHEIIQRQTQNPLTHTNDISQAASTNQSQAAPGTRIKGNYNVRLLYDYEDALKRLNALLDSDGSRLAVQSDFRTSDDIGRFLRKEESSVRWSSARGSNGTSVPQQQQFVLLNWYPSPLTLNDQLVRVGLPDCISLRARNLRAQGDGSEHNQLCHFEVNQLVKIAWAKLGEAAPLIAKLVERMQILQSDYVQLLEDVDNNFLNYTAARQRGEERRFRAMYRDIACFWLRMNRPTWKEWTPGWDVKKELVIGGMFTFYGKWVLSGLEKNAVSALDVLNGNPAYFADSEYVVKLQIRNVTCSQDVVLDDFYRFLAERDNSETMVGLIAGLCSDSIEAMVELANIRKVIVISPTVESARFLVHRQFNYFFRTVPSMSTASFILIRLFRLWGWRRIAMFRKDDHFFDRKAFEANDIKIVGDFEVEEAALTYTSAQKNLMTLKQNNGRIVIVEYFASATAIILCAAYHLEMSHKTGYVWFLNPWLSDKWWEAPGILPPQCTGEHLAEMNSYSFTVGHQLHTGALADSRLKISQDTNDDQSARSPQARIYGQYTYESVMVLGSAVSRLLRKNPSALSVLKTDQIAEEFRTLVSESDIGLSNESALQDLAALRLHQSHSAVQQKQQSPELWYETHVEPFSSVRLSTRNTTHAHYSHYRQRRDSPAAQLRRSPRSAATASLQDHDMDAPRPDLLSQLRFNSRNEREAHIWVLRQKKVSQIVPIIMWSTAAFRGDSAAAATSTRMASSPSTGSEEDAANSRRYLASAYEQFANNLEQHQLDPPYWYPNGVRPGDGTITDADCAFGFLSRWLGVGCVVATWIFSAVMVACGLLPIFLLVVIFYRRKLKEAENLTRKPYEDLCAELADINMPSTDIVLNRRVGQGAFGLVYGGEAKRLGRWEAVAVKVITNKTTYEGKMDFLSEAKLMRGLDHKNVVRLVGICLHQQENDIYLVMELMLLGDLKTYLLARRVLAQSDPDHEDIRPSTLTNMAIDIAEGMAYLHNKRLIHRDIACRNCLVGRDRVVKIGDFGLTREAKSNSPDGYYRFTRNCELPIRWMSPEAVQFGIFSVKSDLWSYGIVLYEMITFGVFPYEGLCDVEVVERVKRMEFSITDFLPIAAKDTPVWRLIDSCCQHHWQHRPESMNQVIEALRANKDCIRPFLTDEPPKPNTTINALPFQPGAGACIMSEAPVTQPLAASTGLSLGRVGANMPLLHAEHVQNLCRPWHGPGNFTDPVHVRSSSSSGGGSSNNGGGGGGAVYLHSGDTGPLCVGPSQRPSHSGSSMGVTIRQPIGSWTSARVAGRQSSYAFSNKLGPAVPPPPPHESRINSTPSSDKVASRIAINGGRDYGVGSFHQHPTPSVHLRSSADFVAVANEDLDLDGVRDFQTNVSEPTSPLSAKDAVFSAATADALEPGYQSWCSVPPPRSVVGDQQRYISTSPTVPPSATGRSELFTAGVSATANVAEESTALLTSTNRSLSAEFLHFNDLVDDFSKPLHDDDDSDRTPPTAAGRPLAATHHCTSCPLKSFLAVSTEAASPVTPTPATGTNAALLPFAPKSTSPTSTATASASSTNFFAMRVHQTRAEKARRMRRISNGAERALRRAVRVFTGGGTGSQGGGGVGGGTNWDQLDLEQPRSHWHRPTKVAVLASKAGFKYSGGSGGASSKERLSASGCNESALRHLQHNYCLEELSGRMNDTCKSLPQVSWCPTVLAHTVARMSGERWYSHSDEFTTSPTSLLRRRLSYSHL</sequence>
<feature type="region of interest" description="Disordered" evidence="7">
    <location>
        <begin position="811"/>
        <end position="846"/>
    </location>
</feature>
<evidence type="ECO:0000256" key="2">
    <source>
        <dbReference type="ARBA" id="ARBA00022692"/>
    </source>
</evidence>
<reference evidence="11" key="1">
    <citation type="submission" date="2016-01" db="EMBL/GenBank/DDBJ databases">
        <title>Reference transcriptome for the parasite Schistocephalus solidus: insights into the molecular evolution of parasitism.</title>
        <authorList>
            <person name="Hebert F.O."/>
            <person name="Grambauer S."/>
            <person name="Barber I."/>
            <person name="Landry C.R."/>
            <person name="Aubin-Horth N."/>
        </authorList>
    </citation>
    <scope>NUCLEOTIDE SEQUENCE</scope>
</reference>
<accession>A0A0V0J4S3</accession>
<comment type="catalytic activity">
    <reaction evidence="5">
        <text>L-tyrosyl-[protein] + ATP = O-phospho-L-tyrosyl-[protein] + ADP + H(+)</text>
        <dbReference type="Rhea" id="RHEA:10596"/>
        <dbReference type="Rhea" id="RHEA-COMP:10136"/>
        <dbReference type="Rhea" id="RHEA-COMP:20101"/>
        <dbReference type="ChEBI" id="CHEBI:15378"/>
        <dbReference type="ChEBI" id="CHEBI:30616"/>
        <dbReference type="ChEBI" id="CHEBI:46858"/>
        <dbReference type="ChEBI" id="CHEBI:61978"/>
        <dbReference type="ChEBI" id="CHEBI:456216"/>
        <dbReference type="EC" id="2.7.10.1"/>
    </reaction>
</comment>
<comment type="subcellular location">
    <subcellularLocation>
        <location evidence="1">Membrane</location>
        <topology evidence="1">Single-pass membrane protein</topology>
    </subcellularLocation>
</comment>
<feature type="transmembrane region" description="Helical" evidence="8">
    <location>
        <begin position="1228"/>
        <end position="1246"/>
    </location>
</feature>
<dbReference type="Pfam" id="PF01094">
    <property type="entry name" value="ANF_receptor"/>
    <property type="match status" value="1"/>
</dbReference>
<dbReference type="GO" id="GO:0005524">
    <property type="term" value="F:ATP binding"/>
    <property type="evidence" value="ECO:0007669"/>
    <property type="project" value="UniProtKB-UniRule"/>
</dbReference>
<evidence type="ECO:0000256" key="4">
    <source>
        <dbReference type="ARBA" id="ARBA00023136"/>
    </source>
</evidence>
<dbReference type="PROSITE" id="PS50011">
    <property type="entry name" value="PROTEIN_KINASE_DOM"/>
    <property type="match status" value="1"/>
</dbReference>
<proteinExistence type="predicted"/>
<dbReference type="InterPro" id="IPR001245">
    <property type="entry name" value="Ser-Thr/Tyr_kinase_cat_dom"/>
</dbReference>
<dbReference type="GO" id="GO:0005886">
    <property type="term" value="C:plasma membrane"/>
    <property type="evidence" value="ECO:0007669"/>
    <property type="project" value="TreeGrafter"/>
</dbReference>
<feature type="compositionally biased region" description="Polar residues" evidence="7">
    <location>
        <begin position="1428"/>
        <end position="1438"/>
    </location>
</feature>
<keyword evidence="9" id="KW-0732">Signal</keyword>
<dbReference type="InterPro" id="IPR001828">
    <property type="entry name" value="ANF_lig-bd_rcpt"/>
</dbReference>
<evidence type="ECO:0000259" key="10">
    <source>
        <dbReference type="PROSITE" id="PS50011"/>
    </source>
</evidence>
<dbReference type="PROSITE" id="PS00107">
    <property type="entry name" value="PROTEIN_KINASE_ATP"/>
    <property type="match status" value="1"/>
</dbReference>
<protein>
    <recommendedName>
        <fullName evidence="10">Protein kinase domain-containing protein</fullName>
    </recommendedName>
</protein>
<keyword evidence="4 8" id="KW-0472">Membrane</keyword>
<keyword evidence="2 8" id="KW-0812">Transmembrane</keyword>
<dbReference type="InterPro" id="IPR000719">
    <property type="entry name" value="Prot_kinase_dom"/>
</dbReference>
<evidence type="ECO:0000256" key="1">
    <source>
        <dbReference type="ARBA" id="ARBA00004167"/>
    </source>
</evidence>
<dbReference type="GO" id="GO:0007169">
    <property type="term" value="P:cell surface receptor protein tyrosine kinase signaling pathway"/>
    <property type="evidence" value="ECO:0007669"/>
    <property type="project" value="TreeGrafter"/>
</dbReference>
<name>A0A0V0J4S3_SCHSO</name>
<keyword evidence="6" id="KW-0067">ATP-binding</keyword>
<dbReference type="InterPro" id="IPR011009">
    <property type="entry name" value="Kinase-like_dom_sf"/>
</dbReference>
<evidence type="ECO:0000256" key="3">
    <source>
        <dbReference type="ARBA" id="ARBA00022989"/>
    </source>
</evidence>
<feature type="binding site" evidence="6">
    <location>
        <position position="1061"/>
    </location>
    <ligand>
        <name>ATP</name>
        <dbReference type="ChEBI" id="CHEBI:30616"/>
    </ligand>
</feature>
<dbReference type="InterPro" id="IPR008266">
    <property type="entry name" value="Tyr_kinase_AS"/>
</dbReference>
<dbReference type="EMBL" id="GEEE01016039">
    <property type="protein sequence ID" value="JAP47186.1"/>
    <property type="molecule type" value="Transcribed_RNA"/>
</dbReference>
<organism evidence="11">
    <name type="scientific">Schistocephalus solidus</name>
    <name type="common">Tapeworm</name>
    <dbReference type="NCBI Taxonomy" id="70667"/>
    <lineage>
        <taxon>Eukaryota</taxon>
        <taxon>Metazoa</taxon>
        <taxon>Spiralia</taxon>
        <taxon>Lophotrochozoa</taxon>
        <taxon>Platyhelminthes</taxon>
        <taxon>Cestoda</taxon>
        <taxon>Eucestoda</taxon>
        <taxon>Diphyllobothriidea</taxon>
        <taxon>Diphyllobothriidae</taxon>
        <taxon>Schistocephalus</taxon>
    </lineage>
</organism>
<feature type="transmembrane region" description="Helical" evidence="8">
    <location>
        <begin position="973"/>
        <end position="998"/>
    </location>
</feature>
<dbReference type="Gene3D" id="1.10.510.10">
    <property type="entry name" value="Transferase(Phosphotransferase) domain 1"/>
    <property type="match status" value="1"/>
</dbReference>
<dbReference type="PROSITE" id="PS00109">
    <property type="entry name" value="PROTEIN_KINASE_TYR"/>
    <property type="match status" value="1"/>
</dbReference>
<dbReference type="GO" id="GO:0043235">
    <property type="term" value="C:receptor complex"/>
    <property type="evidence" value="ECO:0007669"/>
    <property type="project" value="TreeGrafter"/>
</dbReference>
<dbReference type="InterPro" id="IPR017441">
    <property type="entry name" value="Protein_kinase_ATP_BS"/>
</dbReference>
<evidence type="ECO:0000256" key="9">
    <source>
        <dbReference type="SAM" id="SignalP"/>
    </source>
</evidence>
<gene>
    <name evidence="11" type="ORF">TR114599</name>
</gene>
<dbReference type="InterPro" id="IPR020635">
    <property type="entry name" value="Tyr_kinase_cat_dom"/>
</dbReference>
<feature type="chain" id="PRO_5007437947" description="Protein kinase domain-containing protein" evidence="9">
    <location>
        <begin position="21"/>
        <end position="1900"/>
    </location>
</feature>
<feature type="region of interest" description="Disordered" evidence="7">
    <location>
        <begin position="1386"/>
        <end position="1440"/>
    </location>
</feature>
<dbReference type="GO" id="GO:0004714">
    <property type="term" value="F:transmembrane receptor protein tyrosine kinase activity"/>
    <property type="evidence" value="ECO:0007669"/>
    <property type="project" value="UniProtKB-EC"/>
</dbReference>
<dbReference type="PRINTS" id="PR00109">
    <property type="entry name" value="TYRKINASE"/>
</dbReference>
<feature type="compositionally biased region" description="Gly residues" evidence="7">
    <location>
        <begin position="1397"/>
        <end position="1411"/>
    </location>
</feature>
<dbReference type="SUPFAM" id="SSF56112">
    <property type="entry name" value="Protein kinase-like (PK-like)"/>
    <property type="match status" value="1"/>
</dbReference>
<dbReference type="InterPro" id="IPR050122">
    <property type="entry name" value="RTK"/>
</dbReference>
<dbReference type="PANTHER" id="PTHR24416:SF489">
    <property type="entry name" value="PROTEIN KINASE DOMAIN-CONTAINING PROTEIN"/>
    <property type="match status" value="1"/>
</dbReference>
<dbReference type="Gene3D" id="3.40.50.2300">
    <property type="match status" value="2"/>
</dbReference>
<keyword evidence="6" id="KW-0547">Nucleotide-binding</keyword>
<dbReference type="CDD" id="cd00192">
    <property type="entry name" value="PTKc"/>
    <property type="match status" value="1"/>
</dbReference>
<evidence type="ECO:0000256" key="5">
    <source>
        <dbReference type="ARBA" id="ARBA00051243"/>
    </source>
</evidence>
<dbReference type="EMBL" id="GEEE01002906">
    <property type="protein sequence ID" value="JAP60319.1"/>
    <property type="molecule type" value="Transcribed_RNA"/>
</dbReference>
<evidence type="ECO:0000256" key="6">
    <source>
        <dbReference type="PROSITE-ProRule" id="PRU10141"/>
    </source>
</evidence>
<evidence type="ECO:0000256" key="7">
    <source>
        <dbReference type="SAM" id="MobiDB-lite"/>
    </source>
</evidence>
<evidence type="ECO:0000256" key="8">
    <source>
        <dbReference type="SAM" id="Phobius"/>
    </source>
</evidence>
<feature type="region of interest" description="Disordered" evidence="7">
    <location>
        <begin position="1648"/>
        <end position="1667"/>
    </location>
</feature>
<dbReference type="PANTHER" id="PTHR24416">
    <property type="entry name" value="TYROSINE-PROTEIN KINASE RECEPTOR"/>
    <property type="match status" value="1"/>
</dbReference>
<dbReference type="InterPro" id="IPR028082">
    <property type="entry name" value="Peripla_BP_I"/>
</dbReference>
<feature type="signal peptide" evidence="9">
    <location>
        <begin position="1"/>
        <end position="20"/>
    </location>
</feature>